<feature type="domain" description="Response regulatory" evidence="4">
    <location>
        <begin position="411"/>
        <end position="531"/>
    </location>
</feature>
<gene>
    <name evidence="5" type="ORF">MNBD_GAMMA11-1423</name>
</gene>
<dbReference type="GO" id="GO:0000155">
    <property type="term" value="F:phosphorelay sensor kinase activity"/>
    <property type="evidence" value="ECO:0007669"/>
    <property type="project" value="InterPro"/>
</dbReference>
<dbReference type="PANTHER" id="PTHR45339">
    <property type="entry name" value="HYBRID SIGNAL TRANSDUCTION HISTIDINE KINASE J"/>
    <property type="match status" value="1"/>
</dbReference>
<feature type="domain" description="Response regulatory" evidence="4">
    <location>
        <begin position="550"/>
        <end position="667"/>
    </location>
</feature>
<evidence type="ECO:0000256" key="1">
    <source>
        <dbReference type="ARBA" id="ARBA00022553"/>
    </source>
</evidence>
<dbReference type="Pfam" id="PF00072">
    <property type="entry name" value="Response_reg"/>
    <property type="match status" value="1"/>
</dbReference>
<dbReference type="InterPro" id="IPR011006">
    <property type="entry name" value="CheY-like_superfamily"/>
</dbReference>
<evidence type="ECO:0008006" key="6">
    <source>
        <dbReference type="Google" id="ProtNLM"/>
    </source>
</evidence>
<feature type="domain" description="Histidine kinase" evidence="3">
    <location>
        <begin position="185"/>
        <end position="395"/>
    </location>
</feature>
<feature type="transmembrane region" description="Helical" evidence="2">
    <location>
        <begin position="42"/>
        <end position="63"/>
    </location>
</feature>
<dbReference type="InterPro" id="IPR036097">
    <property type="entry name" value="HisK_dim/P_sf"/>
</dbReference>
<dbReference type="AlphaFoldDB" id="A0A3B0X371"/>
<dbReference type="Pfam" id="PF00512">
    <property type="entry name" value="HisKA"/>
    <property type="match status" value="1"/>
</dbReference>
<feature type="transmembrane region" description="Helical" evidence="2">
    <location>
        <begin position="114"/>
        <end position="132"/>
    </location>
</feature>
<evidence type="ECO:0000256" key="2">
    <source>
        <dbReference type="SAM" id="Phobius"/>
    </source>
</evidence>
<dbReference type="CDD" id="cd00082">
    <property type="entry name" value="HisKA"/>
    <property type="match status" value="1"/>
</dbReference>
<keyword evidence="2" id="KW-0472">Membrane</keyword>
<organism evidence="5">
    <name type="scientific">hydrothermal vent metagenome</name>
    <dbReference type="NCBI Taxonomy" id="652676"/>
    <lineage>
        <taxon>unclassified sequences</taxon>
        <taxon>metagenomes</taxon>
        <taxon>ecological metagenomes</taxon>
    </lineage>
</organism>
<accession>A0A3B0X371</accession>
<keyword evidence="1" id="KW-0597">Phosphoprotein</keyword>
<dbReference type="PANTHER" id="PTHR45339:SF3">
    <property type="entry name" value="HISTIDINE KINASE"/>
    <property type="match status" value="1"/>
</dbReference>
<dbReference type="SUPFAM" id="SSF55874">
    <property type="entry name" value="ATPase domain of HSP90 chaperone/DNA topoisomerase II/histidine kinase"/>
    <property type="match status" value="1"/>
</dbReference>
<dbReference type="PROSITE" id="PS50109">
    <property type="entry name" value="HIS_KIN"/>
    <property type="match status" value="1"/>
</dbReference>
<dbReference type="InterPro" id="IPR036890">
    <property type="entry name" value="HATPase_C_sf"/>
</dbReference>
<protein>
    <recommendedName>
        <fullName evidence="6">Histidine kinase</fullName>
    </recommendedName>
</protein>
<feature type="transmembrane region" description="Helical" evidence="2">
    <location>
        <begin position="138"/>
        <end position="158"/>
    </location>
</feature>
<dbReference type="PROSITE" id="PS50110">
    <property type="entry name" value="RESPONSE_REGULATORY"/>
    <property type="match status" value="2"/>
</dbReference>
<dbReference type="Gene3D" id="3.30.565.10">
    <property type="entry name" value="Histidine kinase-like ATPase, C-terminal domain"/>
    <property type="match status" value="1"/>
</dbReference>
<sequence>MEKLKNPEFIQSLIRLVTCLLTYLYISSGIEYGYFPTRYDTLVNYIYVYFAYTFINLLSILWIPASTPRRYVTLVFDISTTTFSSYISVGVDSFYVLFYIWIYIAYSTRYGQRYLAVAAFFTVTGYSFLLFTEESWNLLTIVESIAFLLLIVTLPMYLHTLQKRLMLSTQQAQSDSEAKTEFLSNMAYQIRTPIGGVVGMVDLLSKTDLDMQQKQYLQSLSQSSHALQEIIDDIVDFSHIEKGSLPLNQHYSNPRSLIDSLVHSLAPLCYEKNMDLNCFIDESFPTTVMIDTQRLRQLLSNLIRYVIEHGTEPGIYINAYAEKNNTAQNLNTSIEISYLQLSGDNQLVSEQISNTSEALPLRITSQLTRLMNGLFEIQLKDKNRVQFNLHFNWQQQEEHTDVVAHFTQDKRVLIYDTNDASREILEKYCQQLGLKIYATSGHDNLLAHIIWSIEKNSPFDTIILGDSQKRINCHELVMQIRNEIKCNSPILYATYLHSPDPAEAGALQDVQATIIKPVSLNILKSTLTRLISAPTLTDINPLPEKQTTLSILIAEDNEINASVAYSYLAGMGHNVDIATDGTTALYAMHKHHYHLVLMDVYMPNTNGIEATKQWRSMEKGKPYTPIVALTAKATSEERARCLKAGMDDFLTKPINENQLKKVLDTYAEQAIRRAS</sequence>
<reference evidence="5" key="1">
    <citation type="submission" date="2018-06" db="EMBL/GenBank/DDBJ databases">
        <authorList>
            <person name="Zhirakovskaya E."/>
        </authorList>
    </citation>
    <scope>NUCLEOTIDE SEQUENCE</scope>
</reference>
<dbReference type="SMART" id="SM00388">
    <property type="entry name" value="HisKA"/>
    <property type="match status" value="1"/>
</dbReference>
<dbReference type="EMBL" id="UOFG01000007">
    <property type="protein sequence ID" value="VAW57932.1"/>
    <property type="molecule type" value="Genomic_DNA"/>
</dbReference>
<proteinExistence type="predicted"/>
<name>A0A3B0X371_9ZZZZ</name>
<feature type="transmembrane region" description="Helical" evidence="2">
    <location>
        <begin position="83"/>
        <end position="102"/>
    </location>
</feature>
<keyword evidence="2" id="KW-0812">Transmembrane</keyword>
<dbReference type="InterPro" id="IPR005467">
    <property type="entry name" value="His_kinase_dom"/>
</dbReference>
<evidence type="ECO:0000313" key="5">
    <source>
        <dbReference type="EMBL" id="VAW57932.1"/>
    </source>
</evidence>
<dbReference type="SMART" id="SM00448">
    <property type="entry name" value="REC"/>
    <property type="match status" value="1"/>
</dbReference>
<dbReference type="Gene3D" id="1.10.287.130">
    <property type="match status" value="1"/>
</dbReference>
<keyword evidence="2" id="KW-1133">Transmembrane helix</keyword>
<dbReference type="Gene3D" id="3.40.50.2300">
    <property type="match status" value="2"/>
</dbReference>
<dbReference type="SUPFAM" id="SSF47384">
    <property type="entry name" value="Homodimeric domain of signal transducing histidine kinase"/>
    <property type="match status" value="1"/>
</dbReference>
<evidence type="ECO:0000259" key="4">
    <source>
        <dbReference type="PROSITE" id="PS50110"/>
    </source>
</evidence>
<dbReference type="InterPro" id="IPR001789">
    <property type="entry name" value="Sig_transdc_resp-reg_receiver"/>
</dbReference>
<dbReference type="CDD" id="cd17546">
    <property type="entry name" value="REC_hyHK_CKI1_RcsC-like"/>
    <property type="match status" value="1"/>
</dbReference>
<dbReference type="InterPro" id="IPR003661">
    <property type="entry name" value="HisK_dim/P_dom"/>
</dbReference>
<evidence type="ECO:0000259" key="3">
    <source>
        <dbReference type="PROSITE" id="PS50109"/>
    </source>
</evidence>
<dbReference type="SUPFAM" id="SSF52172">
    <property type="entry name" value="CheY-like"/>
    <property type="match status" value="2"/>
</dbReference>
<feature type="transmembrane region" description="Helical" evidence="2">
    <location>
        <begin position="12"/>
        <end position="35"/>
    </location>
</feature>